<reference evidence="2 3" key="1">
    <citation type="submission" date="2019-03" db="EMBL/GenBank/DDBJ databases">
        <title>Sequencing the genomes of 1000 actinobacteria strains.</title>
        <authorList>
            <person name="Klenk H.-P."/>
        </authorList>
    </citation>
    <scope>NUCLEOTIDE SEQUENCE [LARGE SCALE GENOMIC DNA]</scope>
    <source>
        <strain evidence="2 3">DSM 43805</strain>
    </source>
</reference>
<evidence type="ECO:0000313" key="2">
    <source>
        <dbReference type="EMBL" id="TDO32274.1"/>
    </source>
</evidence>
<keyword evidence="3" id="KW-1185">Reference proteome</keyword>
<keyword evidence="1" id="KW-0732">Signal</keyword>
<sequence length="224" mass="22539">MLKLRTAIVSAAVVAGALVAPVTPALSAPGGVAVSVKRATAYGKSMTVTVKAANRPRTKMTIRVVAGGTASSKVVTTNAAGVASWSLAARGSGRVTVNAPGTRTLRAGAGSATFVTAGAATATLTGHTRVVKGVAHYRSLDAVHADLQILPRHAGQVTVSLQHLSGSSWVTDQNATFATNKTGGAWVGLVSGNRTMTYRYVVNAAADATAAASPKVTTTPFMVG</sequence>
<dbReference type="EMBL" id="SNWR01000002">
    <property type="protein sequence ID" value="TDO32274.1"/>
    <property type="molecule type" value="Genomic_DNA"/>
</dbReference>
<name>A0A4R6J9G3_9ACTN</name>
<protein>
    <submittedName>
        <fullName evidence="2">Uncharacterized protein</fullName>
    </submittedName>
</protein>
<dbReference type="RefSeq" id="WP_133878261.1">
    <property type="nucleotide sequence ID" value="NZ_BOMD01000038.1"/>
</dbReference>
<dbReference type="AlphaFoldDB" id="A0A4R6J9G3"/>
<organism evidence="2 3">
    <name type="scientific">Paractinoplanes brasiliensis</name>
    <dbReference type="NCBI Taxonomy" id="52695"/>
    <lineage>
        <taxon>Bacteria</taxon>
        <taxon>Bacillati</taxon>
        <taxon>Actinomycetota</taxon>
        <taxon>Actinomycetes</taxon>
        <taxon>Micromonosporales</taxon>
        <taxon>Micromonosporaceae</taxon>
        <taxon>Paractinoplanes</taxon>
    </lineage>
</organism>
<feature type="signal peptide" evidence="1">
    <location>
        <begin position="1"/>
        <end position="27"/>
    </location>
</feature>
<comment type="caution">
    <text evidence="2">The sequence shown here is derived from an EMBL/GenBank/DDBJ whole genome shotgun (WGS) entry which is preliminary data.</text>
</comment>
<gene>
    <name evidence="2" type="ORF">C8E87_7730</name>
</gene>
<accession>A0A4R6J9G3</accession>
<dbReference type="Proteomes" id="UP000294901">
    <property type="component" value="Unassembled WGS sequence"/>
</dbReference>
<proteinExistence type="predicted"/>
<evidence type="ECO:0000256" key="1">
    <source>
        <dbReference type="SAM" id="SignalP"/>
    </source>
</evidence>
<evidence type="ECO:0000313" key="3">
    <source>
        <dbReference type="Proteomes" id="UP000294901"/>
    </source>
</evidence>
<feature type="chain" id="PRO_5020232825" evidence="1">
    <location>
        <begin position="28"/>
        <end position="224"/>
    </location>
</feature>